<dbReference type="Proteomes" id="UP001302072">
    <property type="component" value="Chromosome"/>
</dbReference>
<evidence type="ECO:0000313" key="1">
    <source>
        <dbReference type="EMBL" id="WNH54533.1"/>
    </source>
</evidence>
<dbReference type="RefSeq" id="WP_311193624.1">
    <property type="nucleotide sequence ID" value="NZ_CP115541.1"/>
</dbReference>
<accession>A0ABY9YWK9</accession>
<reference evidence="1 2" key="1">
    <citation type="submission" date="2022-12" db="EMBL/GenBank/DDBJ databases">
        <title>Two new species, Stenotrophomonas aracearum and Stenotrophomonas oahuensis, isolated from Anthurium (Araceae family) in Hawaii.</title>
        <authorList>
            <person name="Chunag S.C."/>
            <person name="Dobhal S."/>
            <person name="Alvarez A."/>
            <person name="Arif M."/>
        </authorList>
    </citation>
    <scope>NUCLEOTIDE SEQUENCE [LARGE SCALE GENOMIC DNA]</scope>
    <source>
        <strain evidence="1 2">A5586</strain>
    </source>
</reference>
<sequence length="164" mass="17930">MDLNSEIKTPFYEANGISIGEPRVQADAASGDAREVEYQYSFHRSEERLTGMGVGGVEYFIKRPGYHERLFTIDLSTDPALAAALRVKPILGSQDDDFTYLRELAQGLLDGFKTESGSLVNKRYLVFSGIDALSRHSIRVPADVVPRADGVIVLAEAFVSSDAG</sequence>
<protein>
    <submittedName>
        <fullName evidence="1">Uncharacterized protein</fullName>
    </submittedName>
</protein>
<gene>
    <name evidence="1" type="ORF">PDM29_09740</name>
</gene>
<dbReference type="EMBL" id="CP115541">
    <property type="protein sequence ID" value="WNH54533.1"/>
    <property type="molecule type" value="Genomic_DNA"/>
</dbReference>
<name>A0ABY9YWK9_9GAMM</name>
<evidence type="ECO:0000313" key="2">
    <source>
        <dbReference type="Proteomes" id="UP001302072"/>
    </source>
</evidence>
<proteinExistence type="predicted"/>
<organism evidence="1 2">
    <name type="scientific">Stenotrophomonas oahuensis</name>
    <dbReference type="NCBI Taxonomy" id="3003271"/>
    <lineage>
        <taxon>Bacteria</taxon>
        <taxon>Pseudomonadati</taxon>
        <taxon>Pseudomonadota</taxon>
        <taxon>Gammaproteobacteria</taxon>
        <taxon>Lysobacterales</taxon>
        <taxon>Lysobacteraceae</taxon>
        <taxon>Stenotrophomonas</taxon>
    </lineage>
</organism>
<keyword evidence="2" id="KW-1185">Reference proteome</keyword>